<dbReference type="STRING" id="4540.A0A3L6RHC1"/>
<evidence type="ECO:0000256" key="1">
    <source>
        <dbReference type="SAM" id="MobiDB-lite"/>
    </source>
</evidence>
<organism evidence="2 3">
    <name type="scientific">Panicum miliaceum</name>
    <name type="common">Proso millet</name>
    <name type="synonym">Broomcorn millet</name>
    <dbReference type="NCBI Taxonomy" id="4540"/>
    <lineage>
        <taxon>Eukaryota</taxon>
        <taxon>Viridiplantae</taxon>
        <taxon>Streptophyta</taxon>
        <taxon>Embryophyta</taxon>
        <taxon>Tracheophyta</taxon>
        <taxon>Spermatophyta</taxon>
        <taxon>Magnoliopsida</taxon>
        <taxon>Liliopsida</taxon>
        <taxon>Poales</taxon>
        <taxon>Poaceae</taxon>
        <taxon>PACMAD clade</taxon>
        <taxon>Panicoideae</taxon>
        <taxon>Panicodae</taxon>
        <taxon>Paniceae</taxon>
        <taxon>Panicinae</taxon>
        <taxon>Panicum</taxon>
        <taxon>Panicum sect. Panicum</taxon>
    </lineage>
</organism>
<gene>
    <name evidence="2" type="ORF">C2845_PM13G09830</name>
</gene>
<proteinExistence type="predicted"/>
<comment type="caution">
    <text evidence="2">The sequence shown here is derived from an EMBL/GenBank/DDBJ whole genome shotgun (WGS) entry which is preliminary data.</text>
</comment>
<sequence>MMRMICWWRAAQSPSPGLTGDSCSCGLRTHHVDPAVADAVASLHILLDTPIPLRTWPQLRCQMRSSRHTHQSFQLAAYLQQIEIKESDTGLTPPSQWDLVSSDKHMMQEE</sequence>
<feature type="compositionally biased region" description="Polar residues" evidence="1">
    <location>
        <begin position="89"/>
        <end position="99"/>
    </location>
</feature>
<dbReference type="Proteomes" id="UP000275267">
    <property type="component" value="Unassembled WGS sequence"/>
</dbReference>
<dbReference type="EMBL" id="PQIB02000008">
    <property type="protein sequence ID" value="RLN03125.1"/>
    <property type="molecule type" value="Genomic_DNA"/>
</dbReference>
<name>A0A3L6RHC1_PANMI</name>
<evidence type="ECO:0000313" key="2">
    <source>
        <dbReference type="EMBL" id="RLN03125.1"/>
    </source>
</evidence>
<keyword evidence="3" id="KW-1185">Reference proteome</keyword>
<reference evidence="3" key="1">
    <citation type="journal article" date="2019" name="Nat. Commun.">
        <title>The genome of broomcorn millet.</title>
        <authorList>
            <person name="Zou C."/>
            <person name="Miki D."/>
            <person name="Li D."/>
            <person name="Tang Q."/>
            <person name="Xiao L."/>
            <person name="Rajput S."/>
            <person name="Deng P."/>
            <person name="Jia W."/>
            <person name="Huang R."/>
            <person name="Zhang M."/>
            <person name="Sun Y."/>
            <person name="Hu J."/>
            <person name="Fu X."/>
            <person name="Schnable P.S."/>
            <person name="Li F."/>
            <person name="Zhang H."/>
            <person name="Feng B."/>
            <person name="Zhu X."/>
            <person name="Liu R."/>
            <person name="Schnable J.C."/>
            <person name="Zhu J.-K."/>
            <person name="Zhang H."/>
        </authorList>
    </citation>
    <scope>NUCLEOTIDE SEQUENCE [LARGE SCALE GENOMIC DNA]</scope>
</reference>
<dbReference type="AlphaFoldDB" id="A0A3L6RHC1"/>
<feature type="compositionally biased region" description="Basic and acidic residues" evidence="1">
    <location>
        <begin position="101"/>
        <end position="110"/>
    </location>
</feature>
<protein>
    <submittedName>
        <fullName evidence="2">Uncharacterized protein</fullName>
    </submittedName>
</protein>
<feature type="region of interest" description="Disordered" evidence="1">
    <location>
        <begin position="88"/>
        <end position="110"/>
    </location>
</feature>
<accession>A0A3L6RHC1</accession>
<evidence type="ECO:0000313" key="3">
    <source>
        <dbReference type="Proteomes" id="UP000275267"/>
    </source>
</evidence>